<dbReference type="Proteomes" id="UP000437709">
    <property type="component" value="Unassembled WGS sequence"/>
</dbReference>
<dbReference type="EMBL" id="WHPC01000032">
    <property type="protein sequence ID" value="MPV37321.1"/>
    <property type="molecule type" value="Genomic_DNA"/>
</dbReference>
<proteinExistence type="predicted"/>
<evidence type="ECO:0000313" key="2">
    <source>
        <dbReference type="Proteomes" id="UP000437709"/>
    </source>
</evidence>
<comment type="caution">
    <text evidence="1">The sequence shown here is derived from an EMBL/GenBank/DDBJ whole genome shotgun (WGS) entry which is preliminary data.</text>
</comment>
<gene>
    <name evidence="1" type="ORF">GB881_09705</name>
</gene>
<organism evidence="1 2">
    <name type="scientific">Georgenia subflava</name>
    <dbReference type="NCBI Taxonomy" id="1622177"/>
    <lineage>
        <taxon>Bacteria</taxon>
        <taxon>Bacillati</taxon>
        <taxon>Actinomycetota</taxon>
        <taxon>Actinomycetes</taxon>
        <taxon>Micrococcales</taxon>
        <taxon>Bogoriellaceae</taxon>
        <taxon>Georgenia</taxon>
    </lineage>
</organism>
<name>A0A6N7EIS0_9MICO</name>
<evidence type="ECO:0000313" key="1">
    <source>
        <dbReference type="EMBL" id="MPV37321.1"/>
    </source>
</evidence>
<dbReference type="OrthoDB" id="262740at2"/>
<dbReference type="AlphaFoldDB" id="A0A6N7EIS0"/>
<dbReference type="SUPFAM" id="SSF69279">
    <property type="entry name" value="Phage tail proteins"/>
    <property type="match status" value="1"/>
</dbReference>
<reference evidence="1 2" key="1">
    <citation type="submission" date="2019-10" db="EMBL/GenBank/DDBJ databases">
        <title>Georgenia wutianyii sp. nov. and Georgenia yuyongxinii sp. nov. isolated from plateau pika (Ochotona curzoniae) in the Qinghai-Tibet plateau of China.</title>
        <authorList>
            <person name="Tian Z."/>
        </authorList>
    </citation>
    <scope>NUCLEOTIDE SEQUENCE [LARGE SCALE GENOMIC DNA]</scope>
    <source>
        <strain evidence="1 2">JCM 19765</strain>
    </source>
</reference>
<dbReference type="RefSeq" id="WP_152196120.1">
    <property type="nucleotide sequence ID" value="NZ_VUKD01000004.1"/>
</dbReference>
<sequence>MSAPGVRLSLLAGSTIPLPVPGEIAVRLREVVVTETDDERSAFTLTLDAGRSGPLAALDSPLLLDSPVGVDARVCLVVTLGAVPTVLLDGIVTRVELTPAEGPGSATLEVTGEDTTLLLDRQERDAEWPALDDYPQVLAVLAPYAAQGIVPLVVPPVDMDPPLPIERIPTQHGTDLDHLVELAHRHGYVAYMVPGPAPGTSSFYWGPPVRVGLPQPAISVDLGPHTNVLGPPRFRLDSLAPASVTGSVQDPRTGTTTAVQARTPLRPPLAAVPAWTTLGGDLRERRFRDSGLSPVAAQARAQAEVDRSNDCVVGDGTLDGGRYGGVLRPRALVGVRGAGWSHDGLWYVRRVVHRLRPGSYEQEFTIAREGYGSTVPAVVA</sequence>
<keyword evidence="2" id="KW-1185">Reference proteome</keyword>
<protein>
    <recommendedName>
        <fullName evidence="3">Phage late control D family protein</fullName>
    </recommendedName>
</protein>
<evidence type="ECO:0008006" key="3">
    <source>
        <dbReference type="Google" id="ProtNLM"/>
    </source>
</evidence>
<accession>A0A6N7EIS0</accession>